<name>A0ABD2Q1X9_9PLAT</name>
<evidence type="ECO:0000256" key="1">
    <source>
        <dbReference type="ARBA" id="ARBA00006750"/>
    </source>
</evidence>
<evidence type="ECO:0000256" key="2">
    <source>
        <dbReference type="ARBA" id="ARBA00022737"/>
    </source>
</evidence>
<dbReference type="CDD" id="cd04641">
    <property type="entry name" value="CBS_euAMPK_gamma-like_repeat2"/>
    <property type="match status" value="1"/>
</dbReference>
<dbReference type="SUPFAM" id="SSF54631">
    <property type="entry name" value="CBS-domain pair"/>
    <property type="match status" value="2"/>
</dbReference>
<comment type="caution">
    <text evidence="7">The sequence shown here is derived from an EMBL/GenBank/DDBJ whole genome shotgun (WGS) entry which is preliminary data.</text>
</comment>
<evidence type="ECO:0000256" key="3">
    <source>
        <dbReference type="ARBA" id="ARBA00023122"/>
    </source>
</evidence>
<gene>
    <name evidence="7" type="ORF">Ciccas_009273</name>
</gene>
<proteinExistence type="inferred from homology"/>
<dbReference type="Proteomes" id="UP001626550">
    <property type="component" value="Unassembled WGS sequence"/>
</dbReference>
<evidence type="ECO:0000256" key="4">
    <source>
        <dbReference type="ARBA" id="ARBA00025878"/>
    </source>
</evidence>
<protein>
    <recommendedName>
        <fullName evidence="6">CBS domain-containing protein</fullName>
    </recommendedName>
</protein>
<organism evidence="7 8">
    <name type="scientific">Cichlidogyrus casuarinus</name>
    <dbReference type="NCBI Taxonomy" id="1844966"/>
    <lineage>
        <taxon>Eukaryota</taxon>
        <taxon>Metazoa</taxon>
        <taxon>Spiralia</taxon>
        <taxon>Lophotrochozoa</taxon>
        <taxon>Platyhelminthes</taxon>
        <taxon>Monogenea</taxon>
        <taxon>Monopisthocotylea</taxon>
        <taxon>Dactylogyridea</taxon>
        <taxon>Ancyrocephalidae</taxon>
        <taxon>Cichlidogyrus</taxon>
    </lineage>
</organism>
<feature type="domain" description="CBS" evidence="6">
    <location>
        <begin position="242"/>
        <end position="298"/>
    </location>
</feature>
<reference evidence="7 8" key="1">
    <citation type="submission" date="2024-11" db="EMBL/GenBank/DDBJ databases">
        <title>Adaptive evolution of stress response genes in parasites aligns with host niche diversity.</title>
        <authorList>
            <person name="Hahn C."/>
            <person name="Resl P."/>
        </authorList>
    </citation>
    <scope>NUCLEOTIDE SEQUENCE [LARGE SCALE GENOMIC DNA]</scope>
    <source>
        <strain evidence="7">EGGRZ-B1_66</strain>
        <tissue evidence="7">Body</tissue>
    </source>
</reference>
<accession>A0ABD2Q1X9</accession>
<dbReference type="PANTHER" id="PTHR13780:SF35">
    <property type="entry name" value="LD22662P"/>
    <property type="match status" value="1"/>
</dbReference>
<dbReference type="EMBL" id="JBJKFK010001835">
    <property type="protein sequence ID" value="KAL3312141.1"/>
    <property type="molecule type" value="Genomic_DNA"/>
</dbReference>
<evidence type="ECO:0000259" key="6">
    <source>
        <dbReference type="PROSITE" id="PS51371"/>
    </source>
</evidence>
<dbReference type="PROSITE" id="PS51371">
    <property type="entry name" value="CBS"/>
    <property type="match status" value="4"/>
</dbReference>
<sequence>MFLKLHSCYDLIPLSAKLIIFDVTLNVAKAFYALVYNNVRVAILWDSDKQQYAGMLTITDFIRILTHYYKSSDVPMTELEEHQIKTWREQLVEYTKPLVWIRPERSLYDAVRILLEKKVHRLPVFDAESGNALHILTHKRILKYLHLHMSQLPKPDFMNKTLEELSSLGTRGDITCVKEQTSLIKTMQLFIDKRVSAIPVVNEQNCLVDIYAKFDVINLAATRTYQNLDITVYQALNYRRQHFSGVATCNLSHTFQQIMDQIVNAGVHRLVLVDHQQHVLGIVSLSDILNFLIDSSCS</sequence>
<evidence type="ECO:0000313" key="7">
    <source>
        <dbReference type="EMBL" id="KAL3312141.1"/>
    </source>
</evidence>
<dbReference type="Pfam" id="PF00571">
    <property type="entry name" value="CBS"/>
    <property type="match status" value="3"/>
</dbReference>
<dbReference type="AlphaFoldDB" id="A0ABD2Q1X9"/>
<keyword evidence="3 5" id="KW-0129">CBS domain</keyword>
<dbReference type="Gene3D" id="3.10.580.10">
    <property type="entry name" value="CBS-domain"/>
    <property type="match status" value="2"/>
</dbReference>
<keyword evidence="2" id="KW-0677">Repeat</keyword>
<feature type="domain" description="CBS" evidence="6">
    <location>
        <begin position="169"/>
        <end position="230"/>
    </location>
</feature>
<evidence type="ECO:0000256" key="5">
    <source>
        <dbReference type="PROSITE-ProRule" id="PRU00703"/>
    </source>
</evidence>
<dbReference type="InterPro" id="IPR000644">
    <property type="entry name" value="CBS_dom"/>
</dbReference>
<dbReference type="CDD" id="cd04618">
    <property type="entry name" value="CBS_euAMPK_gamma-like_repeat1"/>
    <property type="match status" value="1"/>
</dbReference>
<comment type="similarity">
    <text evidence="1">Belongs to the 5'-AMP-activated protein kinase gamma subunit family.</text>
</comment>
<feature type="domain" description="CBS" evidence="6">
    <location>
        <begin position="94"/>
        <end position="154"/>
    </location>
</feature>
<feature type="domain" description="CBS" evidence="6">
    <location>
        <begin position="11"/>
        <end position="74"/>
    </location>
</feature>
<comment type="subunit">
    <text evidence="4">AMPK is a heterotrimer of an alpha catalytic subunit (PRKAA1 or PRKAA2), a beta (PRKAB1 or PRKAB2) and a gamma non-catalytic subunits (PRKAG1, PRKAG2 or PRKAG3). Interacts with FNIP1 and FNIP2.</text>
</comment>
<keyword evidence="8" id="KW-1185">Reference proteome</keyword>
<dbReference type="InterPro" id="IPR050511">
    <property type="entry name" value="AMPK_gamma/SDS23_families"/>
</dbReference>
<evidence type="ECO:0000313" key="8">
    <source>
        <dbReference type="Proteomes" id="UP001626550"/>
    </source>
</evidence>
<dbReference type="PANTHER" id="PTHR13780">
    <property type="entry name" value="AMP-ACTIVATED PROTEIN KINASE, GAMMA REGULATORY SUBUNIT"/>
    <property type="match status" value="1"/>
</dbReference>
<dbReference type="SMART" id="SM00116">
    <property type="entry name" value="CBS"/>
    <property type="match status" value="4"/>
</dbReference>
<dbReference type="InterPro" id="IPR046342">
    <property type="entry name" value="CBS_dom_sf"/>
</dbReference>